<feature type="domain" description="HTH-like" evidence="2">
    <location>
        <begin position="297"/>
        <end position="348"/>
    </location>
</feature>
<evidence type="ECO:0000256" key="1">
    <source>
        <dbReference type="SAM" id="MobiDB-lite"/>
    </source>
</evidence>
<dbReference type="Pfam" id="PF13276">
    <property type="entry name" value="HTH_21"/>
    <property type="match status" value="1"/>
</dbReference>
<feature type="compositionally biased region" description="Pro residues" evidence="1">
    <location>
        <begin position="47"/>
        <end position="63"/>
    </location>
</feature>
<dbReference type="AlphaFoldDB" id="A0A545AHA8"/>
<feature type="region of interest" description="Disordered" evidence="1">
    <location>
        <begin position="343"/>
        <end position="380"/>
    </location>
</feature>
<evidence type="ECO:0000313" key="4">
    <source>
        <dbReference type="Proteomes" id="UP000317982"/>
    </source>
</evidence>
<dbReference type="OrthoDB" id="4426778at2"/>
<dbReference type="InterPro" id="IPR025948">
    <property type="entry name" value="HTH-like_dom"/>
</dbReference>
<reference evidence="3 4" key="1">
    <citation type="submission" date="2019-07" db="EMBL/GenBank/DDBJ databases">
        <title>Cryptosporangium phraense sp. nov., isolated from plant litter.</title>
        <authorList>
            <person name="Suriyachadkun C."/>
        </authorList>
    </citation>
    <scope>NUCLEOTIDE SEQUENCE [LARGE SCALE GENOMIC DNA]</scope>
    <source>
        <strain evidence="3 4">A-T 5661</strain>
    </source>
</reference>
<feature type="compositionally biased region" description="Low complexity" evidence="1">
    <location>
        <begin position="169"/>
        <end position="185"/>
    </location>
</feature>
<keyword evidence="4" id="KW-1185">Reference proteome</keyword>
<feature type="region of interest" description="Disordered" evidence="1">
    <location>
        <begin position="141"/>
        <end position="210"/>
    </location>
</feature>
<feature type="compositionally biased region" description="Basic and acidic residues" evidence="1">
    <location>
        <begin position="197"/>
        <end position="209"/>
    </location>
</feature>
<dbReference type="Proteomes" id="UP000317982">
    <property type="component" value="Unassembled WGS sequence"/>
</dbReference>
<protein>
    <submittedName>
        <fullName evidence="3">IS3 family transposase</fullName>
    </submittedName>
</protein>
<feature type="region of interest" description="Disordered" evidence="1">
    <location>
        <begin position="1"/>
        <end position="75"/>
    </location>
</feature>
<evidence type="ECO:0000313" key="3">
    <source>
        <dbReference type="EMBL" id="TQS40065.1"/>
    </source>
</evidence>
<accession>A0A545AHA8</accession>
<organism evidence="3 4">
    <name type="scientific">Cryptosporangium phraense</name>
    <dbReference type="NCBI Taxonomy" id="2593070"/>
    <lineage>
        <taxon>Bacteria</taxon>
        <taxon>Bacillati</taxon>
        <taxon>Actinomycetota</taxon>
        <taxon>Actinomycetes</taxon>
        <taxon>Cryptosporangiales</taxon>
        <taxon>Cryptosporangiaceae</taxon>
        <taxon>Cryptosporangium</taxon>
    </lineage>
</organism>
<proteinExistence type="predicted"/>
<feature type="compositionally biased region" description="Polar residues" evidence="1">
    <location>
        <begin position="1"/>
        <end position="12"/>
    </location>
</feature>
<dbReference type="InParanoid" id="A0A545AHA8"/>
<feature type="compositionally biased region" description="Low complexity" evidence="1">
    <location>
        <begin position="25"/>
        <end position="45"/>
    </location>
</feature>
<dbReference type="PANTHER" id="PTHR46889:SF7">
    <property type="entry name" value="TRANSPOSASE FOR INSERTION SEQUENCE ELEMENT IS904"/>
    <property type="match status" value="1"/>
</dbReference>
<sequence>MSALSEITSRPRQSAEPRTWPRPGLSALRARALSAAIPGATQGVPPAGGPPPRPPLARAPPPRRASLPQPDLRGRVYCGRSFRGDLCRGRVPAGISAAAGSPRVSFPRPDPAPITRGRISAGISPASEVAARMSPAAEVAAASPGRPAVQSTWASCSDGWGPSRPPVIRSTRSPSASRPGPAPTADDQLARWRSRPRPPDPHLRERRPDGIVPLAVPARCAAVRVRVPPNPTRIRVEASLASSERGARGPARNRELLLRAASQTSAVIGLNRSSFSYWKTTAADRARRDAADLLPAGRIRQIHAEHDTTYGAPRIAAELRDQGDPVNHKRVARVMTRLGVRRLRLRRRTRTTIPDPGSAEGPRSDRPGLHRPGPEPALRR</sequence>
<gene>
    <name evidence="3" type="ORF">FL583_36715</name>
</gene>
<dbReference type="InterPro" id="IPR050900">
    <property type="entry name" value="Transposase_IS3/IS150/IS904"/>
</dbReference>
<feature type="region of interest" description="Disordered" evidence="1">
    <location>
        <begin position="96"/>
        <end position="120"/>
    </location>
</feature>
<name>A0A545AHA8_9ACTN</name>
<comment type="caution">
    <text evidence="3">The sequence shown here is derived from an EMBL/GenBank/DDBJ whole genome shotgun (WGS) entry which is preliminary data.</text>
</comment>
<dbReference type="EMBL" id="VIRS01000048">
    <property type="protein sequence ID" value="TQS40065.1"/>
    <property type="molecule type" value="Genomic_DNA"/>
</dbReference>
<dbReference type="PANTHER" id="PTHR46889">
    <property type="entry name" value="TRANSPOSASE INSF FOR INSERTION SEQUENCE IS3B-RELATED"/>
    <property type="match status" value="1"/>
</dbReference>
<evidence type="ECO:0000259" key="2">
    <source>
        <dbReference type="Pfam" id="PF13276"/>
    </source>
</evidence>